<protein>
    <submittedName>
        <fullName evidence="11">OmpA/MotB domain protein</fullName>
    </submittedName>
</protein>
<reference evidence="11" key="1">
    <citation type="submission" date="2006-09" db="EMBL/GenBank/DDBJ databases">
        <title>Complete sequence of Rhodopseudomonas palustris BisA53.</title>
        <authorList>
            <consortium name="US DOE Joint Genome Institute"/>
            <person name="Copeland A."/>
            <person name="Lucas S."/>
            <person name="Lapidus A."/>
            <person name="Barry K."/>
            <person name="Detter J.C."/>
            <person name="Glavina del Rio T."/>
            <person name="Hammon N."/>
            <person name="Israni S."/>
            <person name="Dalin E."/>
            <person name="Tice H."/>
            <person name="Pitluck S."/>
            <person name="Chain P."/>
            <person name="Malfatti S."/>
            <person name="Shin M."/>
            <person name="Vergez L."/>
            <person name="Schmutz J."/>
            <person name="Larimer F."/>
            <person name="Land M."/>
            <person name="Hauser L."/>
            <person name="Pelletier D.A."/>
            <person name="Kyrpides N."/>
            <person name="Kim E."/>
            <person name="Harwood C.S."/>
            <person name="Oda Y."/>
            <person name="Richardson P."/>
        </authorList>
    </citation>
    <scope>NUCLEOTIDE SEQUENCE [LARGE SCALE GENOMIC DNA]</scope>
    <source>
        <strain evidence="11">BisA53</strain>
    </source>
</reference>
<evidence type="ECO:0000256" key="6">
    <source>
        <dbReference type="ARBA" id="ARBA00023136"/>
    </source>
</evidence>
<dbReference type="PROSITE" id="PS51123">
    <property type="entry name" value="OMPA_2"/>
    <property type="match status" value="1"/>
</dbReference>
<comment type="similarity">
    <text evidence="2">Belongs to the MotB family.</text>
</comment>
<feature type="domain" description="OmpA-like" evidence="10">
    <location>
        <begin position="302"/>
        <end position="422"/>
    </location>
</feature>
<feature type="transmembrane region" description="Helical" evidence="9">
    <location>
        <begin position="29"/>
        <end position="48"/>
    </location>
</feature>
<feature type="region of interest" description="Disordered" evidence="8">
    <location>
        <begin position="204"/>
        <end position="275"/>
    </location>
</feature>
<comment type="subcellular location">
    <subcellularLocation>
        <location evidence="1">Cell membrane</location>
        <topology evidence="1">Single-pass membrane protein</topology>
    </subcellularLocation>
</comment>
<feature type="compositionally biased region" description="Low complexity" evidence="8">
    <location>
        <begin position="255"/>
        <end position="275"/>
    </location>
</feature>
<dbReference type="InterPro" id="IPR050330">
    <property type="entry name" value="Bact_OuterMem_StrucFunc"/>
</dbReference>
<feature type="region of interest" description="Disordered" evidence="8">
    <location>
        <begin position="70"/>
        <end position="120"/>
    </location>
</feature>
<keyword evidence="5 9" id="KW-1133">Transmembrane helix</keyword>
<keyword evidence="3" id="KW-1003">Cell membrane</keyword>
<feature type="compositionally biased region" description="Basic and acidic residues" evidence="8">
    <location>
        <begin position="150"/>
        <end position="166"/>
    </location>
</feature>
<dbReference type="PANTHER" id="PTHR30329">
    <property type="entry name" value="STATOR ELEMENT OF FLAGELLAR MOTOR COMPLEX"/>
    <property type="match status" value="1"/>
</dbReference>
<dbReference type="EMBL" id="CP000463">
    <property type="protein sequence ID" value="ABJ05120.1"/>
    <property type="molecule type" value="Genomic_DNA"/>
</dbReference>
<evidence type="ECO:0000256" key="5">
    <source>
        <dbReference type="ARBA" id="ARBA00022989"/>
    </source>
</evidence>
<evidence type="ECO:0000256" key="7">
    <source>
        <dbReference type="PROSITE-ProRule" id="PRU00473"/>
    </source>
</evidence>
<evidence type="ECO:0000256" key="1">
    <source>
        <dbReference type="ARBA" id="ARBA00004162"/>
    </source>
</evidence>
<dbReference type="NCBIfam" id="NF004651">
    <property type="entry name" value="PRK05996.1"/>
    <property type="match status" value="1"/>
</dbReference>
<dbReference type="Pfam" id="PF00691">
    <property type="entry name" value="OmpA"/>
    <property type="match status" value="1"/>
</dbReference>
<dbReference type="CDD" id="cd07185">
    <property type="entry name" value="OmpA_C-like"/>
    <property type="match status" value="1"/>
</dbReference>
<evidence type="ECO:0000256" key="2">
    <source>
        <dbReference type="ARBA" id="ARBA00008914"/>
    </source>
</evidence>
<evidence type="ECO:0000256" key="3">
    <source>
        <dbReference type="ARBA" id="ARBA00022475"/>
    </source>
</evidence>
<dbReference type="HOGENOM" id="CLU_016890_3_3_5"/>
<dbReference type="eggNOG" id="COG1360">
    <property type="taxonomic scope" value="Bacteria"/>
</dbReference>
<name>Q07SG4_RHOP5</name>
<evidence type="ECO:0000256" key="9">
    <source>
        <dbReference type="SAM" id="Phobius"/>
    </source>
</evidence>
<gene>
    <name evidence="11" type="ordered locus">RPE_1168</name>
</gene>
<dbReference type="PANTHER" id="PTHR30329:SF21">
    <property type="entry name" value="LIPOPROTEIN YIAD-RELATED"/>
    <property type="match status" value="1"/>
</dbReference>
<dbReference type="InterPro" id="IPR006665">
    <property type="entry name" value="OmpA-like"/>
</dbReference>
<keyword evidence="6 7" id="KW-0472">Membrane</keyword>
<dbReference type="Gene3D" id="3.30.1330.60">
    <property type="entry name" value="OmpA-like domain"/>
    <property type="match status" value="1"/>
</dbReference>
<dbReference type="AlphaFoldDB" id="Q07SG4"/>
<dbReference type="Pfam" id="PF13677">
    <property type="entry name" value="MotB_plug"/>
    <property type="match status" value="1"/>
</dbReference>
<accession>Q07SG4</accession>
<evidence type="ECO:0000259" key="10">
    <source>
        <dbReference type="PROSITE" id="PS51123"/>
    </source>
</evidence>
<dbReference type="SUPFAM" id="SSF103088">
    <property type="entry name" value="OmpA-like"/>
    <property type="match status" value="1"/>
</dbReference>
<dbReference type="STRING" id="316055.RPE_1168"/>
<evidence type="ECO:0000313" key="11">
    <source>
        <dbReference type="EMBL" id="ABJ05120.1"/>
    </source>
</evidence>
<feature type="compositionally biased region" description="Pro residues" evidence="8">
    <location>
        <begin position="228"/>
        <end position="240"/>
    </location>
</feature>
<evidence type="ECO:0000256" key="4">
    <source>
        <dbReference type="ARBA" id="ARBA00022692"/>
    </source>
</evidence>
<organism evidence="11">
    <name type="scientific">Rhodopseudomonas palustris (strain BisA53)</name>
    <dbReference type="NCBI Taxonomy" id="316055"/>
    <lineage>
        <taxon>Bacteria</taxon>
        <taxon>Pseudomonadati</taxon>
        <taxon>Pseudomonadota</taxon>
        <taxon>Alphaproteobacteria</taxon>
        <taxon>Hyphomicrobiales</taxon>
        <taxon>Nitrobacteraceae</taxon>
        <taxon>Rhodopseudomonas</taxon>
    </lineage>
</organism>
<feature type="region of interest" description="Disordered" evidence="8">
    <location>
        <begin position="135"/>
        <end position="178"/>
    </location>
</feature>
<dbReference type="InterPro" id="IPR036737">
    <property type="entry name" value="OmpA-like_sf"/>
</dbReference>
<feature type="compositionally biased region" description="Low complexity" evidence="8">
    <location>
        <begin position="214"/>
        <end position="227"/>
    </location>
</feature>
<keyword evidence="4 9" id="KW-0812">Transmembrane</keyword>
<evidence type="ECO:0000256" key="8">
    <source>
        <dbReference type="SAM" id="MobiDB-lite"/>
    </source>
</evidence>
<dbReference type="OrthoDB" id="7170686at2"/>
<sequence length="423" mass="45979">MADQDRPELIIIRRRSDLDVEEKSGVWKIAYADFMTAMMAFFLVMWLMSATTPETRESVATYFNPIKLTDSTPDRKGLHDAKRVDPGKADEGETARPKPEPDKAGEATQRPQLPKTHHDEAALFRDPYTILSEIAGAPPPLAQNGTSLDPGRKEGVKGGEAYRDPFDPISWPMASSSPLEDKALGRKEIGNLPFDEDAAGLIEGQGRRPSQGVPDATAAPAAPSEAAQPPPAKPDQPDNPKPVRLFADEGPKLQPPAERAAAPRPDPAPAQSSASKLQAAINAALASLGAAHPATEVRETSEGLLINLTDDANYGMFANGSAEPTPGLVRTLDKITPLISQQRGLVIVRGHTDDRPYRSADYDNWRLSTARAHMAFHMLIRGGLDAKRIERIEGYADRRPKTPNDPSAPQNRRIEILIRAQTT</sequence>
<proteinExistence type="inferred from homology"/>
<dbReference type="InterPro" id="IPR025713">
    <property type="entry name" value="MotB-like_N_dom"/>
</dbReference>
<feature type="compositionally biased region" description="Basic and acidic residues" evidence="8">
    <location>
        <begin position="72"/>
        <end position="105"/>
    </location>
</feature>
<dbReference type="KEGG" id="rpe:RPE_1168"/>
<dbReference type="GO" id="GO:0005886">
    <property type="term" value="C:plasma membrane"/>
    <property type="evidence" value="ECO:0007669"/>
    <property type="project" value="UniProtKB-SubCell"/>
</dbReference>